<dbReference type="EMBL" id="UINC01100830">
    <property type="protein sequence ID" value="SVC61189.1"/>
    <property type="molecule type" value="Genomic_DNA"/>
</dbReference>
<dbReference type="Gene3D" id="1.10.1510.10">
    <property type="entry name" value="Uncharacterised protein YqeY/AIM41 PF09424, N-terminal domain"/>
    <property type="match status" value="1"/>
</dbReference>
<feature type="non-terminal residue" evidence="1">
    <location>
        <position position="26"/>
    </location>
</feature>
<gene>
    <name evidence="1" type="ORF">METZ01_LOCUS314043</name>
</gene>
<dbReference type="AlphaFoldDB" id="A0A382NJ09"/>
<accession>A0A382NJ09</accession>
<organism evidence="1">
    <name type="scientific">marine metagenome</name>
    <dbReference type="NCBI Taxonomy" id="408172"/>
    <lineage>
        <taxon>unclassified sequences</taxon>
        <taxon>metagenomes</taxon>
        <taxon>ecological metagenomes</taxon>
    </lineage>
</organism>
<dbReference type="InterPro" id="IPR042184">
    <property type="entry name" value="YqeY/Aim41_N"/>
</dbReference>
<sequence length="26" mass="3079">MSFKDRLNADLKDAMRKKDAVRRTVI</sequence>
<reference evidence="1" key="1">
    <citation type="submission" date="2018-05" db="EMBL/GenBank/DDBJ databases">
        <authorList>
            <person name="Lanie J.A."/>
            <person name="Ng W.-L."/>
            <person name="Kazmierczak K.M."/>
            <person name="Andrzejewski T.M."/>
            <person name="Davidsen T.M."/>
            <person name="Wayne K.J."/>
            <person name="Tettelin H."/>
            <person name="Glass J.I."/>
            <person name="Rusch D."/>
            <person name="Podicherti R."/>
            <person name="Tsui H.-C.T."/>
            <person name="Winkler M.E."/>
        </authorList>
    </citation>
    <scope>NUCLEOTIDE SEQUENCE</scope>
</reference>
<evidence type="ECO:0008006" key="2">
    <source>
        <dbReference type="Google" id="ProtNLM"/>
    </source>
</evidence>
<protein>
    <recommendedName>
        <fullName evidence="2">GatB/YqeY domain-containing protein</fullName>
    </recommendedName>
</protein>
<evidence type="ECO:0000313" key="1">
    <source>
        <dbReference type="EMBL" id="SVC61189.1"/>
    </source>
</evidence>
<name>A0A382NJ09_9ZZZZ</name>
<proteinExistence type="predicted"/>